<dbReference type="PANTHER" id="PTHR43132:SF8">
    <property type="entry name" value="HTH-TYPE TRANSCRIPTIONAL REGULATOR KMTR"/>
    <property type="match status" value="1"/>
</dbReference>
<keyword evidence="3" id="KW-0804">Transcription</keyword>
<dbReference type="PRINTS" id="PR00778">
    <property type="entry name" value="HTHARSR"/>
</dbReference>
<reference evidence="5 6" key="1">
    <citation type="submission" date="2017-07" db="EMBL/GenBank/DDBJ databases">
        <authorList>
            <person name="Sun Z.S."/>
            <person name="Albrecht U."/>
            <person name="Echele G."/>
            <person name="Lee C.C."/>
        </authorList>
    </citation>
    <scope>NUCLEOTIDE SEQUENCE [LARGE SCALE GENOMIC DNA]</scope>
    <source>
        <strain evidence="5 6">P16-029</strain>
    </source>
</reference>
<name>A0A3E2DHZ4_9ACTN</name>
<dbReference type="InterPro" id="IPR001845">
    <property type="entry name" value="HTH_ArsR_DNA-bd_dom"/>
</dbReference>
<dbReference type="InterPro" id="IPR036388">
    <property type="entry name" value="WH-like_DNA-bd_sf"/>
</dbReference>
<evidence type="ECO:0000313" key="5">
    <source>
        <dbReference type="EMBL" id="RFT44985.1"/>
    </source>
</evidence>
<evidence type="ECO:0000256" key="3">
    <source>
        <dbReference type="ARBA" id="ARBA00023163"/>
    </source>
</evidence>
<dbReference type="SMART" id="SM00418">
    <property type="entry name" value="HTH_ARSR"/>
    <property type="match status" value="1"/>
</dbReference>
<dbReference type="InterPro" id="IPR011991">
    <property type="entry name" value="ArsR-like_HTH"/>
</dbReference>
<dbReference type="SUPFAM" id="SSF46785">
    <property type="entry name" value="Winged helix' DNA-binding domain"/>
    <property type="match status" value="1"/>
</dbReference>
<dbReference type="InterPro" id="IPR036390">
    <property type="entry name" value="WH_DNA-bd_sf"/>
</dbReference>
<dbReference type="PANTHER" id="PTHR43132">
    <property type="entry name" value="ARSENICAL RESISTANCE OPERON REPRESSOR ARSR-RELATED"/>
    <property type="match status" value="1"/>
</dbReference>
<gene>
    <name evidence="5" type="ORF">CHT91_04920</name>
</gene>
<dbReference type="GO" id="GO:0003677">
    <property type="term" value="F:DNA binding"/>
    <property type="evidence" value="ECO:0007669"/>
    <property type="project" value="UniProtKB-KW"/>
</dbReference>
<dbReference type="AlphaFoldDB" id="A0A3E2DHZ4"/>
<evidence type="ECO:0000256" key="1">
    <source>
        <dbReference type="ARBA" id="ARBA00023015"/>
    </source>
</evidence>
<sequence length="131" mass="14667">MREDMKTCTFGVDSDYVDLAAEVFALLADPTRIRIILSLRDGEMSVKDLADVVGKRPTAVSQHLAKLRMGRMVSARRDGTTMYYSLTDEHARNLVSQAVFQAEHEVDVIPSHHMVEMTRARSCPARQSSKA</sequence>
<protein>
    <submittedName>
        <fullName evidence="5">Transcriptional regulator</fullName>
    </submittedName>
</protein>
<feature type="domain" description="HTH arsR-type" evidence="4">
    <location>
        <begin position="12"/>
        <end position="106"/>
    </location>
</feature>
<dbReference type="Gene3D" id="1.10.10.10">
    <property type="entry name" value="Winged helix-like DNA-binding domain superfamily/Winged helix DNA-binding domain"/>
    <property type="match status" value="1"/>
</dbReference>
<evidence type="ECO:0000259" key="4">
    <source>
        <dbReference type="PROSITE" id="PS50987"/>
    </source>
</evidence>
<dbReference type="Pfam" id="PF01022">
    <property type="entry name" value="HTH_5"/>
    <property type="match status" value="1"/>
</dbReference>
<organism evidence="5 6">
    <name type="scientific">Cutibacterium avidum</name>
    <dbReference type="NCBI Taxonomy" id="33010"/>
    <lineage>
        <taxon>Bacteria</taxon>
        <taxon>Bacillati</taxon>
        <taxon>Actinomycetota</taxon>
        <taxon>Actinomycetes</taxon>
        <taxon>Propionibacteriales</taxon>
        <taxon>Propionibacteriaceae</taxon>
        <taxon>Cutibacterium</taxon>
    </lineage>
</organism>
<dbReference type="Proteomes" id="UP000259211">
    <property type="component" value="Unassembled WGS sequence"/>
</dbReference>
<keyword evidence="1" id="KW-0805">Transcription regulation</keyword>
<dbReference type="GO" id="GO:0003700">
    <property type="term" value="F:DNA-binding transcription factor activity"/>
    <property type="evidence" value="ECO:0007669"/>
    <property type="project" value="InterPro"/>
</dbReference>
<keyword evidence="2" id="KW-0238">DNA-binding</keyword>
<dbReference type="CDD" id="cd00090">
    <property type="entry name" value="HTH_ARSR"/>
    <property type="match status" value="1"/>
</dbReference>
<proteinExistence type="predicted"/>
<dbReference type="EMBL" id="NOWI01000004">
    <property type="protein sequence ID" value="RFT44985.1"/>
    <property type="molecule type" value="Genomic_DNA"/>
</dbReference>
<dbReference type="InterPro" id="IPR051011">
    <property type="entry name" value="Metal_resp_trans_reg"/>
</dbReference>
<dbReference type="RefSeq" id="WP_117189077.1">
    <property type="nucleotide sequence ID" value="NZ_JASORL010000025.1"/>
</dbReference>
<dbReference type="PROSITE" id="PS50987">
    <property type="entry name" value="HTH_ARSR_2"/>
    <property type="match status" value="1"/>
</dbReference>
<comment type="caution">
    <text evidence="5">The sequence shown here is derived from an EMBL/GenBank/DDBJ whole genome shotgun (WGS) entry which is preliminary data.</text>
</comment>
<accession>A0A3E2DHZ4</accession>
<dbReference type="NCBIfam" id="NF033788">
    <property type="entry name" value="HTH_metalloreg"/>
    <property type="match status" value="1"/>
</dbReference>
<evidence type="ECO:0000313" key="6">
    <source>
        <dbReference type="Proteomes" id="UP000259211"/>
    </source>
</evidence>
<evidence type="ECO:0000256" key="2">
    <source>
        <dbReference type="ARBA" id="ARBA00023125"/>
    </source>
</evidence>